<evidence type="ECO:0000259" key="7">
    <source>
        <dbReference type="PROSITE" id="PS50888"/>
    </source>
</evidence>
<comment type="caution">
    <text evidence="8">The sequence shown here is derived from an EMBL/GenBank/DDBJ whole genome shotgun (WGS) entry which is preliminary data.</text>
</comment>
<evidence type="ECO:0000256" key="2">
    <source>
        <dbReference type="ARBA" id="ARBA00023015"/>
    </source>
</evidence>
<feature type="coiled-coil region" evidence="5">
    <location>
        <begin position="205"/>
        <end position="232"/>
    </location>
</feature>
<dbReference type="Proteomes" id="UP001479436">
    <property type="component" value="Unassembled WGS sequence"/>
</dbReference>
<dbReference type="SMART" id="SM00353">
    <property type="entry name" value="HLH"/>
    <property type="match status" value="1"/>
</dbReference>
<evidence type="ECO:0000256" key="4">
    <source>
        <dbReference type="ARBA" id="ARBA00023242"/>
    </source>
</evidence>
<evidence type="ECO:0000313" key="8">
    <source>
        <dbReference type="EMBL" id="KAK9719342.1"/>
    </source>
</evidence>
<keyword evidence="2" id="KW-0805">Transcription regulation</keyword>
<reference evidence="8 9" key="1">
    <citation type="submission" date="2023-04" db="EMBL/GenBank/DDBJ databases">
        <title>Genome of Basidiobolus ranarum AG-B5.</title>
        <authorList>
            <person name="Stajich J.E."/>
            <person name="Carter-House D."/>
            <person name="Gryganskyi A."/>
        </authorList>
    </citation>
    <scope>NUCLEOTIDE SEQUENCE [LARGE SCALE GENOMIC DNA]</scope>
    <source>
        <strain evidence="8 9">AG-B5</strain>
    </source>
</reference>
<comment type="subcellular location">
    <subcellularLocation>
        <location evidence="1">Nucleus</location>
    </subcellularLocation>
</comment>
<feature type="compositionally biased region" description="Polar residues" evidence="6">
    <location>
        <begin position="278"/>
        <end position="295"/>
    </location>
</feature>
<feature type="compositionally biased region" description="Polar residues" evidence="6">
    <location>
        <begin position="381"/>
        <end position="391"/>
    </location>
</feature>
<dbReference type="PANTHER" id="PTHR46117">
    <property type="entry name" value="FI24210P1"/>
    <property type="match status" value="1"/>
</dbReference>
<evidence type="ECO:0000256" key="1">
    <source>
        <dbReference type="ARBA" id="ARBA00004123"/>
    </source>
</evidence>
<evidence type="ECO:0000256" key="6">
    <source>
        <dbReference type="SAM" id="MobiDB-lite"/>
    </source>
</evidence>
<dbReference type="Pfam" id="PF00010">
    <property type="entry name" value="HLH"/>
    <property type="match status" value="1"/>
</dbReference>
<keyword evidence="3" id="KW-0804">Transcription</keyword>
<dbReference type="EMBL" id="JASJQH010007053">
    <property type="protein sequence ID" value="KAK9719342.1"/>
    <property type="molecule type" value="Genomic_DNA"/>
</dbReference>
<feature type="compositionally biased region" description="Polar residues" evidence="6">
    <location>
        <begin position="255"/>
        <end position="269"/>
    </location>
</feature>
<keyword evidence="4" id="KW-0539">Nucleus</keyword>
<proteinExistence type="predicted"/>
<sequence>MDTEQDIQPMNVTASPAINTPGALDIPNFNPAQNLSAFATPRTLRLPSAPSIMTTVEANNPESSGVHVSGRTERLPSAPSIMANTLEVPGLNVPQSSSSTSKRAAGRKLRAYSFDDSIREFRPDKLYQTKDSRKRESYMVHGVNILNRDDVDSSTAINRLQKRREQHNRVERRRRDLINTSIEELSEIVPLAQLEGVKFARGNVLRLTIDYIKELQDEIQSLKLENESLRNSSTQIPRLDPTKRPPTIVINQAGNLPVNTTFPSPSSAGWESEVRTPTDGQDFTSSIGSNYTGQLISPVGSSPFPSPFHSPIHSPIHPSSPINENPISLPHPSLPEITLTTASSQASSPIPNPGNLMHVSSPPSPGPSSPTSPLPLQMSSWQPFSNSSRNM</sequence>
<dbReference type="InterPro" id="IPR036638">
    <property type="entry name" value="HLH_DNA-bd_sf"/>
</dbReference>
<dbReference type="SUPFAM" id="SSF47459">
    <property type="entry name" value="HLH, helix-loop-helix DNA-binding domain"/>
    <property type="match status" value="1"/>
</dbReference>
<organism evidence="8 9">
    <name type="scientific">Basidiobolus ranarum</name>
    <dbReference type="NCBI Taxonomy" id="34480"/>
    <lineage>
        <taxon>Eukaryota</taxon>
        <taxon>Fungi</taxon>
        <taxon>Fungi incertae sedis</taxon>
        <taxon>Zoopagomycota</taxon>
        <taxon>Entomophthoromycotina</taxon>
        <taxon>Basidiobolomycetes</taxon>
        <taxon>Basidiobolales</taxon>
        <taxon>Basidiobolaceae</taxon>
        <taxon>Basidiobolus</taxon>
    </lineage>
</organism>
<protein>
    <recommendedName>
        <fullName evidence="7">BHLH domain-containing protein</fullName>
    </recommendedName>
</protein>
<evidence type="ECO:0000313" key="9">
    <source>
        <dbReference type="Proteomes" id="UP001479436"/>
    </source>
</evidence>
<keyword evidence="9" id="KW-1185">Reference proteome</keyword>
<dbReference type="InterPro" id="IPR011598">
    <property type="entry name" value="bHLH_dom"/>
</dbReference>
<dbReference type="Gene3D" id="4.10.280.10">
    <property type="entry name" value="Helix-loop-helix DNA-binding domain"/>
    <property type="match status" value="1"/>
</dbReference>
<dbReference type="InterPro" id="IPR051732">
    <property type="entry name" value="USF"/>
</dbReference>
<evidence type="ECO:0000256" key="5">
    <source>
        <dbReference type="SAM" id="Coils"/>
    </source>
</evidence>
<gene>
    <name evidence="8" type="ORF">K7432_004877</name>
</gene>
<keyword evidence="5" id="KW-0175">Coiled coil</keyword>
<dbReference type="PANTHER" id="PTHR46117:SF3">
    <property type="entry name" value="FI24210P1"/>
    <property type="match status" value="1"/>
</dbReference>
<feature type="compositionally biased region" description="Polar residues" evidence="6">
    <location>
        <begin position="338"/>
        <end position="349"/>
    </location>
</feature>
<feature type="domain" description="BHLH" evidence="7">
    <location>
        <begin position="162"/>
        <end position="215"/>
    </location>
</feature>
<dbReference type="CDD" id="cd11387">
    <property type="entry name" value="bHLHzip_USF_MITF"/>
    <property type="match status" value="1"/>
</dbReference>
<feature type="compositionally biased region" description="Pro residues" evidence="6">
    <location>
        <begin position="362"/>
        <end position="373"/>
    </location>
</feature>
<feature type="region of interest" description="Disordered" evidence="6">
    <location>
        <begin position="255"/>
        <end position="391"/>
    </location>
</feature>
<dbReference type="PROSITE" id="PS50888">
    <property type="entry name" value="BHLH"/>
    <property type="match status" value="1"/>
</dbReference>
<feature type="compositionally biased region" description="Low complexity" evidence="6">
    <location>
        <begin position="296"/>
        <end position="328"/>
    </location>
</feature>
<accession>A0ABR2W3Z1</accession>
<name>A0ABR2W3Z1_9FUNG</name>
<evidence type="ECO:0000256" key="3">
    <source>
        <dbReference type="ARBA" id="ARBA00023163"/>
    </source>
</evidence>